<evidence type="ECO:0000313" key="1">
    <source>
        <dbReference type="EMBL" id="SVD16935.1"/>
    </source>
</evidence>
<dbReference type="EMBL" id="UINC01133795">
    <property type="protein sequence ID" value="SVD16935.1"/>
    <property type="molecule type" value="Genomic_DNA"/>
</dbReference>
<reference evidence="1" key="1">
    <citation type="submission" date="2018-05" db="EMBL/GenBank/DDBJ databases">
        <authorList>
            <person name="Lanie J.A."/>
            <person name="Ng W.-L."/>
            <person name="Kazmierczak K.M."/>
            <person name="Andrzejewski T.M."/>
            <person name="Davidsen T.M."/>
            <person name="Wayne K.J."/>
            <person name="Tettelin H."/>
            <person name="Glass J.I."/>
            <person name="Rusch D."/>
            <person name="Podicherti R."/>
            <person name="Tsui H.-C.T."/>
            <person name="Winkler M.E."/>
        </authorList>
    </citation>
    <scope>NUCLEOTIDE SEQUENCE</scope>
</reference>
<feature type="non-terminal residue" evidence="1">
    <location>
        <position position="81"/>
    </location>
</feature>
<dbReference type="AlphaFoldDB" id="A0A382T596"/>
<accession>A0A382T596</accession>
<organism evidence="1">
    <name type="scientific">marine metagenome</name>
    <dbReference type="NCBI Taxonomy" id="408172"/>
    <lineage>
        <taxon>unclassified sequences</taxon>
        <taxon>metagenomes</taxon>
        <taxon>ecological metagenomes</taxon>
    </lineage>
</organism>
<protein>
    <submittedName>
        <fullName evidence="1">Uncharacterized protein</fullName>
    </submittedName>
</protein>
<gene>
    <name evidence="1" type="ORF">METZ01_LOCUS369789</name>
</gene>
<proteinExistence type="predicted"/>
<sequence length="81" mass="9535">MLKLYTEINDLNTIKRKYLVDLLKPLLPKKNFDKYGIKNVELILVTDKDEADYFVLPFSWDFYIDKNNYSGAMALIKKGVK</sequence>
<name>A0A382T596_9ZZZZ</name>